<accession>A0ABS9WIN1</accession>
<dbReference type="RefSeq" id="WP_242165452.1">
    <property type="nucleotide sequence ID" value="NZ_JAJMLW010000003.1"/>
</dbReference>
<dbReference type="Proteomes" id="UP001430755">
    <property type="component" value="Unassembled WGS sequence"/>
</dbReference>
<evidence type="ECO:0000313" key="2">
    <source>
        <dbReference type="Proteomes" id="UP001430755"/>
    </source>
</evidence>
<evidence type="ECO:0000313" key="1">
    <source>
        <dbReference type="EMBL" id="MCI2242312.1"/>
    </source>
</evidence>
<name>A0ABS9WIN1_9ACTN</name>
<keyword evidence="2" id="KW-1185">Reference proteome</keyword>
<sequence length="498" mass="52847">MDAGFVEGFEYFAQNAGAQIAANGSAERIVLAEEEIAALAEAIEVLGTNKSVDFLSGDIAEYLLAHTFNIDAILSESENRATVPRVTSFASPDIVLNTGEEFQVKFYADGAKSARAQSVTYREASNNPSTKAGAAHVIAQGDVDPNSPIYKGMGRVIPKDQTADAELFLDRKAAKESVTRKSNARRYVETKENLTEVVEDRRGVASKSFAREESKQIAREAKEGNLNLEDYGISMDQMIKARHILASSIKAGMSAAMIAAVLKAGPLLVSCVEELVATGEVDLDRLQDSGTDLATNSGAAFVTGSISSAIVEAMHSGLLGESAKDLNPSIVASATVVAVNAIRNGVKVAKGEMGNREFADAVVRDTFVSAVALAGGAVGQAALPMVPMIGYLLGSFVGSAVGGITYNAGQSLLMSFAVEKGITFFGIVDQDYELPESTLESLGIEVFEYERFMPDSASIDKFSPDVLRLDPTSVDTYRISFPKRGVIGFGKVGYIDSH</sequence>
<organism evidence="1 2">
    <name type="scientific">Adlercreutzia faecimuris</name>
    <dbReference type="NCBI Taxonomy" id="2897341"/>
    <lineage>
        <taxon>Bacteria</taxon>
        <taxon>Bacillati</taxon>
        <taxon>Actinomycetota</taxon>
        <taxon>Coriobacteriia</taxon>
        <taxon>Eggerthellales</taxon>
        <taxon>Eggerthellaceae</taxon>
        <taxon>Adlercreutzia</taxon>
    </lineage>
</organism>
<reference evidence="1" key="1">
    <citation type="submission" date="2021-11" db="EMBL/GenBank/DDBJ databases">
        <title>A Novel Adlercreutzia Species, isolated from a Allomyrina dichotoma larva feces.</title>
        <authorList>
            <person name="Suh M.K."/>
        </authorList>
    </citation>
    <scope>NUCLEOTIDE SEQUENCE</scope>
    <source>
        <strain evidence="1">JBNU-10</strain>
    </source>
</reference>
<dbReference type="EMBL" id="JAJMLW010000003">
    <property type="protein sequence ID" value="MCI2242312.1"/>
    <property type="molecule type" value="Genomic_DNA"/>
</dbReference>
<gene>
    <name evidence="1" type="ORF">LPT13_08115</name>
</gene>
<proteinExistence type="predicted"/>
<comment type="caution">
    <text evidence="1">The sequence shown here is derived from an EMBL/GenBank/DDBJ whole genome shotgun (WGS) entry which is preliminary data.</text>
</comment>
<protein>
    <submittedName>
        <fullName evidence="1">Uncharacterized protein</fullName>
    </submittedName>
</protein>